<gene>
    <name evidence="3" type="ORF">A9Q75_00470</name>
</gene>
<sequence>MNRKFIALLTYIILICQLTVIPTATAAQNIEDLVNQGKLTIDLKVNHKEQQIVGQALILAIEVSTDRWFATGSQIQHFTLKNVVMQANNITTINGSKRIKGQTWATQTHEITLYPTVSGAYQIDPIHVDISVNTEHDGIVSGELSTQESSFNIELPKALEGIENFIVSPQVTLNVDGQFDEEKNYAIGEAITQTITITANDTPAMMIKPINLVANNLVAASLTANDKSTDNKVVSDKATLDGVSIYHKPAQVFDKSNRGTLLGTRIESFTYIFEKPGRYVIDEQVIYWWNSQTNTLEYLLIPSSAWTVSDGGLSKISTANALTSFNNFTIKSVINSVIIIVLLIFTSLGFIKRHYLFALYNKVTKREQRLLRSEFLNAVTNKNYLIATQYLYQYAVFQNKQTLAAGYSQAVTLNQLAFYESNTENIPLSFSVSDAKVLISKIDASISKKEDAANFTPKERINLNSD</sequence>
<protein>
    <recommendedName>
        <fullName evidence="5">Aerotolerance-related protein BatD</fullName>
    </recommendedName>
</protein>
<feature type="signal peptide" evidence="2">
    <location>
        <begin position="1"/>
        <end position="26"/>
    </location>
</feature>
<evidence type="ECO:0008006" key="5">
    <source>
        <dbReference type="Google" id="ProtNLM"/>
    </source>
</evidence>
<keyword evidence="1" id="KW-0472">Membrane</keyword>
<comment type="caution">
    <text evidence="3">The sequence shown here is derived from an EMBL/GenBank/DDBJ whole genome shotgun (WGS) entry which is preliminary data.</text>
</comment>
<dbReference type="AlphaFoldDB" id="A0A1Y5ER90"/>
<proteinExistence type="predicted"/>
<keyword evidence="1" id="KW-1133">Transmembrane helix</keyword>
<evidence type="ECO:0000256" key="1">
    <source>
        <dbReference type="SAM" id="Phobius"/>
    </source>
</evidence>
<dbReference type="Proteomes" id="UP000243053">
    <property type="component" value="Unassembled WGS sequence"/>
</dbReference>
<accession>A0A1Y5ER90</accession>
<evidence type="ECO:0000313" key="3">
    <source>
        <dbReference type="EMBL" id="OUR85010.1"/>
    </source>
</evidence>
<keyword evidence="2" id="KW-0732">Signal</keyword>
<feature type="chain" id="PRO_5012938261" description="Aerotolerance-related protein BatD" evidence="2">
    <location>
        <begin position="27"/>
        <end position="466"/>
    </location>
</feature>
<feature type="transmembrane region" description="Helical" evidence="1">
    <location>
        <begin position="333"/>
        <end position="351"/>
    </location>
</feature>
<dbReference type="EMBL" id="MAAF01000006">
    <property type="protein sequence ID" value="OUR85010.1"/>
    <property type="molecule type" value="Genomic_DNA"/>
</dbReference>
<organism evidence="3 4">
    <name type="scientific">Colwellia psychrerythraea</name>
    <name type="common">Vibrio psychroerythus</name>
    <dbReference type="NCBI Taxonomy" id="28229"/>
    <lineage>
        <taxon>Bacteria</taxon>
        <taxon>Pseudomonadati</taxon>
        <taxon>Pseudomonadota</taxon>
        <taxon>Gammaproteobacteria</taxon>
        <taxon>Alteromonadales</taxon>
        <taxon>Colwelliaceae</taxon>
        <taxon>Colwellia</taxon>
    </lineage>
</organism>
<reference evidence="4" key="1">
    <citation type="journal article" date="2017" name="Proc. Natl. Acad. Sci. U.S.A.">
        <title>Simulation of Deepwater Horizon oil plume reveals substrate specialization within a complex community of hydrocarbon degraders.</title>
        <authorList>
            <person name="Hu P."/>
            <person name="Dubinsky E.A."/>
            <person name="Probst A.J."/>
            <person name="Wang J."/>
            <person name="Sieber C.M.K."/>
            <person name="Tom L.M."/>
            <person name="Gardinali P."/>
            <person name="Banfield J.F."/>
            <person name="Atlas R.M."/>
            <person name="Andersen G.L."/>
        </authorList>
    </citation>
    <scope>NUCLEOTIDE SEQUENCE [LARGE SCALE GENOMIC DNA]</scope>
</reference>
<name>A0A1Y5ER90_COLPS</name>
<evidence type="ECO:0000256" key="2">
    <source>
        <dbReference type="SAM" id="SignalP"/>
    </source>
</evidence>
<keyword evidence="1" id="KW-0812">Transmembrane</keyword>
<evidence type="ECO:0000313" key="4">
    <source>
        <dbReference type="Proteomes" id="UP000243053"/>
    </source>
</evidence>